<dbReference type="Proteomes" id="UP001153618">
    <property type="component" value="Unassembled WGS sequence"/>
</dbReference>
<dbReference type="Gene3D" id="3.40.50.12780">
    <property type="entry name" value="N-terminal domain of ligase-like"/>
    <property type="match status" value="1"/>
</dbReference>
<keyword evidence="4" id="KW-0436">Ligase</keyword>
<feature type="domain" description="Carrier" evidence="5">
    <location>
        <begin position="585"/>
        <end position="662"/>
    </location>
</feature>
<name>A0A9W4MWA7_PENOL</name>
<dbReference type="InterPro" id="IPR006162">
    <property type="entry name" value="Ppantetheine_attach_site"/>
</dbReference>
<dbReference type="SUPFAM" id="SSF47336">
    <property type="entry name" value="ACP-like"/>
    <property type="match status" value="1"/>
</dbReference>
<organism evidence="6 7">
    <name type="scientific">Penicillium olsonii</name>
    <dbReference type="NCBI Taxonomy" id="99116"/>
    <lineage>
        <taxon>Eukaryota</taxon>
        <taxon>Fungi</taxon>
        <taxon>Dikarya</taxon>
        <taxon>Ascomycota</taxon>
        <taxon>Pezizomycotina</taxon>
        <taxon>Eurotiomycetes</taxon>
        <taxon>Eurotiomycetidae</taxon>
        <taxon>Eurotiales</taxon>
        <taxon>Aspergillaceae</taxon>
        <taxon>Penicillium</taxon>
    </lineage>
</organism>
<keyword evidence="7" id="KW-1185">Reference proteome</keyword>
<dbReference type="PROSITE" id="PS00455">
    <property type="entry name" value="AMP_BINDING"/>
    <property type="match status" value="1"/>
</dbReference>
<dbReference type="GO" id="GO:0072330">
    <property type="term" value="P:monocarboxylic acid biosynthetic process"/>
    <property type="evidence" value="ECO:0007669"/>
    <property type="project" value="UniProtKB-ARBA"/>
</dbReference>
<dbReference type="Gene3D" id="3.40.50.1820">
    <property type="entry name" value="alpha/beta hydrolase"/>
    <property type="match status" value="1"/>
</dbReference>
<sequence>MVALGELQGPSLPDPDTPLYAAFYQNVVKYPNNVALVSTQQASTLYGIPSVPLNGTEPEKSYLRWTYQELDHAIQRLVVSLKSRGLKQGDGLVLFVPNTAEYVIATWAAYQIGCAYIPINPKCLSNANEVRHLLETAKKGCKSDFLGIIAGTSDMCARIEELTTESNCMKILVDGKSEGWTPFAELMQSPDPHSEDSLCREKHSELPDQTVFFTSGTTSLPKGCIMPSAYGYAAALFWRQSSIPLLPGKRALFTLPNNHGFGWLNIIAPFINAATVVLPGPNFVPEAVIKAIHEEQVTHTGFVPTMVHALGSMPLPSGKLSSLGRIVLGGSPPTEEVIKICIDTLGSSAVENLYGMTEGVLACSGVVKQASEMIKGRDVSIGTPLPGMTVRIYDKDSGEPTSAGTPGEIHFTGPSIIDGYVGVADKNFYNDEDGRPWFRTGDKAFIGDDNRLYLVGRYKDTIIRGGENIEPSAIESVLGQVPEISVLQPQIVRAPDPIAGEVPIMVVNREVDGDTATSLQDTVLAQMGSLYVPADVISIQALGQDTYPRTMAGKVQKTEIESLVRTYWEKRQSQEPADSDQRIIEGPVSGAQVMQSLCMAIEKNKGHAVDFSLRMVELGVDSISSIAILKRVQVETQVSLPSSLFFTQATVGTICQQISAVPDREGFLNFTPIIEEAPGDTCFSVLLQGTPRPGVPSLFLAPPGSGNAFVFRMLPKFADDRPVYSFGSPFLMTASESSWTIEETATIYANTIRSIDPQGPYILCGWSMGTATAYETAYQLHEQGKQVLGIIMLDLALPRPPPEIPEATVELFEMMGVFPPIRRRNQPDVEIPAFRKKHRVAAYYAKMKYHPRPFDFNDESRPRIYVIWAGHGDHDRMGGMVLDAMEVLKREGPETKLKTSVDWLHDPRESFDAGGWDEMVGSEYVEWGIVEDADHDTLIESEELVSLYFAVLGQVTNRWQVVLTKGLMEDTMGKWLREVPIKPNGST</sequence>
<evidence type="ECO:0000256" key="1">
    <source>
        <dbReference type="ARBA" id="ARBA00006432"/>
    </source>
</evidence>
<protein>
    <recommendedName>
        <fullName evidence="5">Carrier domain-containing protein</fullName>
    </recommendedName>
</protein>
<dbReference type="InterPro" id="IPR045851">
    <property type="entry name" value="AMP-bd_C_sf"/>
</dbReference>
<dbReference type="OrthoDB" id="10253869at2759"/>
<evidence type="ECO:0000256" key="3">
    <source>
        <dbReference type="ARBA" id="ARBA00022553"/>
    </source>
</evidence>
<dbReference type="GO" id="GO:0031956">
    <property type="term" value="F:medium-chain fatty acid-CoA ligase activity"/>
    <property type="evidence" value="ECO:0007669"/>
    <property type="project" value="TreeGrafter"/>
</dbReference>
<dbReference type="Pfam" id="PF00501">
    <property type="entry name" value="AMP-binding"/>
    <property type="match status" value="1"/>
</dbReference>
<dbReference type="InterPro" id="IPR042099">
    <property type="entry name" value="ANL_N_sf"/>
</dbReference>
<comment type="similarity">
    <text evidence="1">Belongs to the ATP-dependent AMP-binding enzyme family.</text>
</comment>
<dbReference type="GO" id="GO:0006631">
    <property type="term" value="P:fatty acid metabolic process"/>
    <property type="evidence" value="ECO:0007669"/>
    <property type="project" value="TreeGrafter"/>
</dbReference>
<dbReference type="InterPro" id="IPR001031">
    <property type="entry name" value="Thioesterase"/>
</dbReference>
<dbReference type="SUPFAM" id="SSF53474">
    <property type="entry name" value="alpha/beta-Hydrolases"/>
    <property type="match status" value="1"/>
</dbReference>
<dbReference type="PANTHER" id="PTHR43201:SF5">
    <property type="entry name" value="MEDIUM-CHAIN ACYL-COA LIGASE ACSF2, MITOCHONDRIAL"/>
    <property type="match status" value="1"/>
</dbReference>
<dbReference type="PROSITE" id="PS00012">
    <property type="entry name" value="PHOSPHOPANTETHEINE"/>
    <property type="match status" value="1"/>
</dbReference>
<dbReference type="Pfam" id="PF00975">
    <property type="entry name" value="Thioesterase"/>
    <property type="match status" value="1"/>
</dbReference>
<comment type="caution">
    <text evidence="6">The sequence shown here is derived from an EMBL/GenBank/DDBJ whole genome shotgun (WGS) entry which is preliminary data.</text>
</comment>
<gene>
    <name evidence="6" type="ORF">POLS_LOCUS5885</name>
</gene>
<dbReference type="AlphaFoldDB" id="A0A9W4MWA7"/>
<evidence type="ECO:0000256" key="4">
    <source>
        <dbReference type="ARBA" id="ARBA00022598"/>
    </source>
</evidence>
<dbReference type="PROSITE" id="PS50075">
    <property type="entry name" value="CARRIER"/>
    <property type="match status" value="1"/>
</dbReference>
<dbReference type="PANTHER" id="PTHR43201">
    <property type="entry name" value="ACYL-COA SYNTHETASE"/>
    <property type="match status" value="1"/>
</dbReference>
<dbReference type="InterPro" id="IPR020845">
    <property type="entry name" value="AMP-binding_CS"/>
</dbReference>
<dbReference type="InterPro" id="IPR009081">
    <property type="entry name" value="PP-bd_ACP"/>
</dbReference>
<dbReference type="Gene3D" id="1.10.1200.10">
    <property type="entry name" value="ACP-like"/>
    <property type="match status" value="1"/>
</dbReference>
<proteinExistence type="inferred from homology"/>
<dbReference type="GO" id="GO:0017000">
    <property type="term" value="P:antibiotic biosynthetic process"/>
    <property type="evidence" value="ECO:0007669"/>
    <property type="project" value="UniProtKB-ARBA"/>
</dbReference>
<dbReference type="InterPro" id="IPR000873">
    <property type="entry name" value="AMP-dep_synth/lig_dom"/>
</dbReference>
<evidence type="ECO:0000259" key="5">
    <source>
        <dbReference type="PROSITE" id="PS50075"/>
    </source>
</evidence>
<keyword evidence="3" id="KW-0597">Phosphoprotein</keyword>
<accession>A0A9W4MWA7</accession>
<dbReference type="Pfam" id="PF00550">
    <property type="entry name" value="PP-binding"/>
    <property type="match status" value="1"/>
</dbReference>
<dbReference type="Gene3D" id="3.30.300.30">
    <property type="match status" value="1"/>
</dbReference>
<evidence type="ECO:0000313" key="7">
    <source>
        <dbReference type="Proteomes" id="UP001153618"/>
    </source>
</evidence>
<dbReference type="InterPro" id="IPR036736">
    <property type="entry name" value="ACP-like_sf"/>
</dbReference>
<dbReference type="CDD" id="cd04433">
    <property type="entry name" value="AFD_class_I"/>
    <property type="match status" value="1"/>
</dbReference>
<dbReference type="GO" id="GO:0044550">
    <property type="term" value="P:secondary metabolite biosynthetic process"/>
    <property type="evidence" value="ECO:0007669"/>
    <property type="project" value="UniProtKB-ARBA"/>
</dbReference>
<dbReference type="SUPFAM" id="SSF56801">
    <property type="entry name" value="Acetyl-CoA synthetase-like"/>
    <property type="match status" value="1"/>
</dbReference>
<dbReference type="EMBL" id="CAJVOS010000030">
    <property type="protein sequence ID" value="CAG8144030.1"/>
    <property type="molecule type" value="Genomic_DNA"/>
</dbReference>
<dbReference type="InterPro" id="IPR029058">
    <property type="entry name" value="AB_hydrolase_fold"/>
</dbReference>
<reference evidence="6" key="1">
    <citation type="submission" date="2021-07" db="EMBL/GenBank/DDBJ databases">
        <authorList>
            <person name="Branca A.L. A."/>
        </authorList>
    </citation>
    <scope>NUCLEOTIDE SEQUENCE</scope>
</reference>
<evidence type="ECO:0000313" key="6">
    <source>
        <dbReference type="EMBL" id="CAG8144030.1"/>
    </source>
</evidence>
<keyword evidence="2" id="KW-0596">Phosphopantetheine</keyword>
<evidence type="ECO:0000256" key="2">
    <source>
        <dbReference type="ARBA" id="ARBA00022450"/>
    </source>
</evidence>